<dbReference type="RefSeq" id="WP_025515477.1">
    <property type="nucleotide sequence ID" value="NZ_CP016340.1"/>
</dbReference>
<dbReference type="EMBL" id="LT546645">
    <property type="protein sequence ID" value="SAI67451.1"/>
    <property type="molecule type" value="Genomic_DNA"/>
</dbReference>
<feature type="domain" description="Flagellar Assembly Protein A N-terminal region" evidence="2">
    <location>
        <begin position="81"/>
        <end position="250"/>
    </location>
</feature>
<dbReference type="InterPro" id="IPR046865">
    <property type="entry name" value="FapA_b_solenoid"/>
</dbReference>
<evidence type="ECO:0000313" key="3">
    <source>
        <dbReference type="EMBL" id="SAI67451.1"/>
    </source>
</evidence>
<dbReference type="PATRIC" id="fig|123899.6.peg.720"/>
<dbReference type="eggNOG" id="COG1315">
    <property type="taxonomic scope" value="Bacteria"/>
</dbReference>
<dbReference type="Pfam" id="PF20250">
    <property type="entry name" value="FapA_N"/>
    <property type="match status" value="1"/>
</dbReference>
<evidence type="ECO:0000313" key="4">
    <source>
        <dbReference type="Proteomes" id="UP000076825"/>
    </source>
</evidence>
<dbReference type="PANTHER" id="PTHR38032:SF1">
    <property type="entry name" value="RNA-BINDING PROTEIN KHPB N-TERMINAL DOMAIN-CONTAINING PROTEIN"/>
    <property type="match status" value="1"/>
</dbReference>
<proteinExistence type="predicted"/>
<dbReference type="AlphaFoldDB" id="A0A157SAZ9"/>
<dbReference type="Pfam" id="PF03961">
    <property type="entry name" value="FapA"/>
    <property type="match status" value="1"/>
</dbReference>
<feature type="coiled-coil region" evidence="1">
    <location>
        <begin position="433"/>
        <end position="460"/>
    </location>
</feature>
<keyword evidence="1" id="KW-0175">Coiled coil</keyword>
<dbReference type="STRING" id="123899.SAMEA3906487_00747"/>
<reference evidence="3 4" key="1">
    <citation type="submission" date="2016-04" db="EMBL/GenBank/DDBJ databases">
        <authorList>
            <consortium name="Pathogen Informatics"/>
        </authorList>
    </citation>
    <scope>NUCLEOTIDE SEQUENCE [LARGE SCALE GENOMIC DNA]</scope>
    <source>
        <strain evidence="3 4">H044680328</strain>
    </source>
</reference>
<sequence length="547" mass="57148">MTADTTLDLRRPAGTNTLVAAYTPHEGVAAPAWPDLLAALQTRGWDAGVLDQGSAVNFIEACRESAEPVLAAIGEVHDGSFELEISPDRMSVLLSLTPPRGGLPVGLAQVQDELQTLGVVYGLRERALDQALEAGRGSVLIAQGTAPTAGTPARFVSLLEALKTRQQEDDDSTPVDYRELGNLTLVAPGTPLMRRMPAEQGQPGLNVLGEAVPPVAVPDTPFARNLTGVEPDPDDPDLLRAANAGSPMVVPQGVLVNSLVEVERVDLATGNIQFDGTLKVRGDIAAGMQVRVSGDVVVLGTIEAARVQAGGNINVNGGIIGLAERRHASRPGDAEAGPARSAHITAGGSVKARFIENAVVNADKSVAAEREIRQSRIYAGEGVTVGASNSPLGVITGGETHAARAVRAGSIGSLAAVPTLVAVGLHPHAAARREALQQRRAGLQEEQAKLEKLMLFLRENPARDTNGMSERARATLARVAGEQAQLAMDEQQLNALLNPLTDATVVAARRLHGGVTLMVGGKRLEILEDMAGARAELDPEAGQVVLR</sequence>
<dbReference type="Proteomes" id="UP000076825">
    <property type="component" value="Chromosome 1"/>
</dbReference>
<evidence type="ECO:0000259" key="2">
    <source>
        <dbReference type="Pfam" id="PF20250"/>
    </source>
</evidence>
<dbReference type="KEGG" id="btrm:SAMEA390648700747"/>
<dbReference type="PANTHER" id="PTHR38032">
    <property type="entry name" value="POLYMERASE-RELATED"/>
    <property type="match status" value="1"/>
</dbReference>
<keyword evidence="4" id="KW-1185">Reference proteome</keyword>
<organism evidence="3 4">
    <name type="scientific">Bordetella trematum</name>
    <dbReference type="NCBI Taxonomy" id="123899"/>
    <lineage>
        <taxon>Bacteria</taxon>
        <taxon>Pseudomonadati</taxon>
        <taxon>Pseudomonadota</taxon>
        <taxon>Betaproteobacteria</taxon>
        <taxon>Burkholderiales</taxon>
        <taxon>Alcaligenaceae</taxon>
        <taxon>Bordetella</taxon>
    </lineage>
</organism>
<accession>A0A157SAZ9</accession>
<dbReference type="InterPro" id="IPR046866">
    <property type="entry name" value="FapA_N"/>
</dbReference>
<gene>
    <name evidence="3" type="ORF">SAMEA3906487_00747</name>
</gene>
<name>A0A157SAZ9_9BORD</name>
<dbReference type="GeneID" id="56587847"/>
<dbReference type="InterPro" id="IPR005646">
    <property type="entry name" value="FapA"/>
</dbReference>
<dbReference type="OrthoDB" id="5807941at2"/>
<protein>
    <submittedName>
        <fullName evidence="3">Protein of uncharacterized function (DUF342)</fullName>
    </submittedName>
</protein>
<evidence type="ECO:0000256" key="1">
    <source>
        <dbReference type="SAM" id="Coils"/>
    </source>
</evidence>